<keyword evidence="3" id="KW-1185">Reference proteome</keyword>
<dbReference type="EMBL" id="CM003612">
    <property type="protein sequence ID" value="KYP59702.1"/>
    <property type="molecule type" value="Genomic_DNA"/>
</dbReference>
<reference evidence="2 3" key="1">
    <citation type="journal article" date="2012" name="Nat. Biotechnol.">
        <title>Draft genome sequence of pigeonpea (Cajanus cajan), an orphan legume crop of resource-poor farmers.</title>
        <authorList>
            <person name="Varshney R.K."/>
            <person name="Chen W."/>
            <person name="Li Y."/>
            <person name="Bharti A.K."/>
            <person name="Saxena R.K."/>
            <person name="Schlueter J.A."/>
            <person name="Donoghue M.T."/>
            <person name="Azam S."/>
            <person name="Fan G."/>
            <person name="Whaley A.M."/>
            <person name="Farmer A.D."/>
            <person name="Sheridan J."/>
            <person name="Iwata A."/>
            <person name="Tuteja R."/>
            <person name="Penmetsa R.V."/>
            <person name="Wu W."/>
            <person name="Upadhyaya H.D."/>
            <person name="Yang S.P."/>
            <person name="Shah T."/>
            <person name="Saxena K.B."/>
            <person name="Michael T."/>
            <person name="McCombie W.R."/>
            <person name="Yang B."/>
            <person name="Zhang G."/>
            <person name="Yang H."/>
            <person name="Wang J."/>
            <person name="Spillane C."/>
            <person name="Cook D.R."/>
            <person name="May G.D."/>
            <person name="Xu X."/>
            <person name="Jackson S.A."/>
        </authorList>
    </citation>
    <scope>NUCLEOTIDE SEQUENCE [LARGE SCALE GENOMIC DNA]</scope>
    <source>
        <strain evidence="3">cv. Asha</strain>
    </source>
</reference>
<protein>
    <recommendedName>
        <fullName evidence="1">Reverse transcriptase zinc-binding domain-containing protein</fullName>
    </recommendedName>
</protein>
<dbReference type="Proteomes" id="UP000075243">
    <property type="component" value="Chromosome 10"/>
</dbReference>
<name>A0A151SY37_CAJCA</name>
<accession>A0A151SY37</accession>
<evidence type="ECO:0000313" key="2">
    <source>
        <dbReference type="EMBL" id="KYP59702.1"/>
    </source>
</evidence>
<dbReference type="Gramene" id="C.cajan_14709.t">
    <property type="protein sequence ID" value="C.cajan_14709.t.cds1"/>
    <property type="gene ID" value="C.cajan_14709"/>
</dbReference>
<organism evidence="2 3">
    <name type="scientific">Cajanus cajan</name>
    <name type="common">Pigeon pea</name>
    <name type="synonym">Cajanus indicus</name>
    <dbReference type="NCBI Taxonomy" id="3821"/>
    <lineage>
        <taxon>Eukaryota</taxon>
        <taxon>Viridiplantae</taxon>
        <taxon>Streptophyta</taxon>
        <taxon>Embryophyta</taxon>
        <taxon>Tracheophyta</taxon>
        <taxon>Spermatophyta</taxon>
        <taxon>Magnoliopsida</taxon>
        <taxon>eudicotyledons</taxon>
        <taxon>Gunneridae</taxon>
        <taxon>Pentapetalae</taxon>
        <taxon>rosids</taxon>
        <taxon>fabids</taxon>
        <taxon>Fabales</taxon>
        <taxon>Fabaceae</taxon>
        <taxon>Papilionoideae</taxon>
        <taxon>50 kb inversion clade</taxon>
        <taxon>NPAAA clade</taxon>
        <taxon>indigoferoid/millettioid clade</taxon>
        <taxon>Phaseoleae</taxon>
        <taxon>Cajanus</taxon>
    </lineage>
</organism>
<evidence type="ECO:0000313" key="3">
    <source>
        <dbReference type="Proteomes" id="UP000075243"/>
    </source>
</evidence>
<dbReference type="InterPro" id="IPR026960">
    <property type="entry name" value="RVT-Znf"/>
</dbReference>
<dbReference type="AlphaFoldDB" id="A0A151SY37"/>
<gene>
    <name evidence="2" type="ORF">KK1_015142</name>
</gene>
<proteinExistence type="predicted"/>
<evidence type="ECO:0000259" key="1">
    <source>
        <dbReference type="Pfam" id="PF13966"/>
    </source>
</evidence>
<sequence length="78" mass="9297">MEHLININHPKQARNWQSIWRVEVPMKVRNFLWHVCRDALPTRARLQFHGVNYLAICLLCGDNIEDVWHLLLGFFCAQ</sequence>
<dbReference type="Pfam" id="PF13966">
    <property type="entry name" value="zf-RVT"/>
    <property type="match status" value="1"/>
</dbReference>
<feature type="domain" description="Reverse transcriptase zinc-binding" evidence="1">
    <location>
        <begin position="11"/>
        <end position="72"/>
    </location>
</feature>